<sequence>DWNSPAEIEKDTVAFVKLMHSVAAIYMYEWLISLDFEWDFISGKKRFRWPMIFYFLNRYCLLLALIGM</sequence>
<feature type="transmembrane region" description="Helical" evidence="1">
    <location>
        <begin position="12"/>
        <end position="31"/>
    </location>
</feature>
<organism evidence="3 4">
    <name type="scientific">Hebeloma cylindrosporum</name>
    <dbReference type="NCBI Taxonomy" id="76867"/>
    <lineage>
        <taxon>Eukaryota</taxon>
        <taxon>Fungi</taxon>
        <taxon>Dikarya</taxon>
        <taxon>Basidiomycota</taxon>
        <taxon>Agaricomycotina</taxon>
        <taxon>Agaricomycetes</taxon>
        <taxon>Agaricomycetidae</taxon>
        <taxon>Agaricales</taxon>
        <taxon>Agaricineae</taxon>
        <taxon>Hymenogastraceae</taxon>
        <taxon>Hebeloma</taxon>
    </lineage>
</organism>
<evidence type="ECO:0000256" key="1">
    <source>
        <dbReference type="SAM" id="Phobius"/>
    </source>
</evidence>
<keyword evidence="4" id="KW-1185">Reference proteome</keyword>
<feature type="non-terminal residue" evidence="3">
    <location>
        <position position="1"/>
    </location>
</feature>
<dbReference type="AlphaFoldDB" id="A0A0C2Y9P9"/>
<reference evidence="3 4" key="1">
    <citation type="submission" date="2014-04" db="EMBL/GenBank/DDBJ databases">
        <authorList>
            <consortium name="DOE Joint Genome Institute"/>
            <person name="Kuo A."/>
            <person name="Gay G."/>
            <person name="Dore J."/>
            <person name="Kohler A."/>
            <person name="Nagy L.G."/>
            <person name="Floudas D."/>
            <person name="Copeland A."/>
            <person name="Barry K.W."/>
            <person name="Cichocki N."/>
            <person name="Veneault-Fourrey C."/>
            <person name="LaButti K."/>
            <person name="Lindquist E.A."/>
            <person name="Lipzen A."/>
            <person name="Lundell T."/>
            <person name="Morin E."/>
            <person name="Murat C."/>
            <person name="Sun H."/>
            <person name="Tunlid A."/>
            <person name="Henrissat B."/>
            <person name="Grigoriev I.V."/>
            <person name="Hibbett D.S."/>
            <person name="Martin F."/>
            <person name="Nordberg H.P."/>
            <person name="Cantor M.N."/>
            <person name="Hua S.X."/>
        </authorList>
    </citation>
    <scope>NUCLEOTIDE SEQUENCE [LARGE SCALE GENOMIC DNA]</scope>
    <source>
        <strain evidence="4">h7</strain>
    </source>
</reference>
<dbReference type="Pfam" id="PF20151">
    <property type="entry name" value="DUF6533"/>
    <property type="match status" value="1"/>
</dbReference>
<feature type="domain" description="DUF6533" evidence="2">
    <location>
        <begin position="21"/>
        <end position="63"/>
    </location>
</feature>
<evidence type="ECO:0000313" key="3">
    <source>
        <dbReference type="EMBL" id="KIM46553.1"/>
    </source>
</evidence>
<name>A0A0C2Y9P9_HEBCY</name>
<evidence type="ECO:0000259" key="2">
    <source>
        <dbReference type="Pfam" id="PF20151"/>
    </source>
</evidence>
<keyword evidence="1" id="KW-0812">Transmembrane</keyword>
<gene>
    <name evidence="3" type="ORF">M413DRAFT_65449</name>
</gene>
<protein>
    <recommendedName>
        <fullName evidence="2">DUF6533 domain-containing protein</fullName>
    </recommendedName>
</protein>
<keyword evidence="1" id="KW-1133">Transmembrane helix</keyword>
<dbReference type="Proteomes" id="UP000053424">
    <property type="component" value="Unassembled WGS sequence"/>
</dbReference>
<dbReference type="HOGENOM" id="CLU_2800930_0_0_1"/>
<feature type="transmembrane region" description="Helical" evidence="1">
    <location>
        <begin position="51"/>
        <end position="67"/>
    </location>
</feature>
<proteinExistence type="predicted"/>
<evidence type="ECO:0000313" key="4">
    <source>
        <dbReference type="Proteomes" id="UP000053424"/>
    </source>
</evidence>
<dbReference type="InterPro" id="IPR045340">
    <property type="entry name" value="DUF6533"/>
</dbReference>
<dbReference type="STRING" id="686832.A0A0C2Y9P9"/>
<keyword evidence="1" id="KW-0472">Membrane</keyword>
<reference evidence="4" key="2">
    <citation type="submission" date="2015-01" db="EMBL/GenBank/DDBJ databases">
        <title>Evolutionary Origins and Diversification of the Mycorrhizal Mutualists.</title>
        <authorList>
            <consortium name="DOE Joint Genome Institute"/>
            <consortium name="Mycorrhizal Genomics Consortium"/>
            <person name="Kohler A."/>
            <person name="Kuo A."/>
            <person name="Nagy L.G."/>
            <person name="Floudas D."/>
            <person name="Copeland A."/>
            <person name="Barry K.W."/>
            <person name="Cichocki N."/>
            <person name="Veneault-Fourrey C."/>
            <person name="LaButti K."/>
            <person name="Lindquist E.A."/>
            <person name="Lipzen A."/>
            <person name="Lundell T."/>
            <person name="Morin E."/>
            <person name="Murat C."/>
            <person name="Riley R."/>
            <person name="Ohm R."/>
            <person name="Sun H."/>
            <person name="Tunlid A."/>
            <person name="Henrissat B."/>
            <person name="Grigoriev I.V."/>
            <person name="Hibbett D.S."/>
            <person name="Martin F."/>
        </authorList>
    </citation>
    <scope>NUCLEOTIDE SEQUENCE [LARGE SCALE GENOMIC DNA]</scope>
    <source>
        <strain evidence="4">h7</strain>
    </source>
</reference>
<accession>A0A0C2Y9P9</accession>
<dbReference type="EMBL" id="KN831771">
    <property type="protein sequence ID" value="KIM46553.1"/>
    <property type="molecule type" value="Genomic_DNA"/>
</dbReference>
<dbReference type="OrthoDB" id="3197626at2759"/>